<evidence type="ECO:0000313" key="10">
    <source>
        <dbReference type="WBParaSite" id="Gr19_v10_g16276.t1"/>
    </source>
</evidence>
<keyword evidence="7" id="KW-0539">Nucleus</keyword>
<sequence>MFFNSLIQFWNVQIAIYFCAVFVFLNGRRLVRSIAIFYLGGLLLGICLSFLFFGYFLQRIIPIPSITRIPLFFGGWPISLYFSYLTWTNIDLILQDYKLYAIFYLCFFGVLSLAVCYRVGPPSDIRTLNLIAWLLQLASLAAIYFLSLSRERGEIPVEASNACKSDAHQIITFIYGPQQRKLLTEDEYREEARTYTQIELDKLKRHCQSQKSRDALRLISRLHTPNKTSSFIAGDAEHISPQERSIHSELYECFEGQNNDDMGGYITDDNN</sequence>
<dbReference type="PANTHER" id="PTHR13598">
    <property type="entry name" value="AT07567P-RELATED"/>
    <property type="match status" value="1"/>
</dbReference>
<keyword evidence="5 8" id="KW-1133">Transmembrane helix</keyword>
<dbReference type="InterPro" id="IPR019358">
    <property type="entry name" value="NEMP_fam"/>
</dbReference>
<keyword evidence="9" id="KW-1185">Reference proteome</keyword>
<dbReference type="PANTHER" id="PTHR13598:SF1">
    <property type="entry name" value="AT07567P-RELATED"/>
    <property type="match status" value="1"/>
</dbReference>
<feature type="transmembrane region" description="Helical" evidence="8">
    <location>
        <begin position="6"/>
        <end position="25"/>
    </location>
</feature>
<accession>A0A914HE16</accession>
<feature type="transmembrane region" description="Helical" evidence="8">
    <location>
        <begin position="69"/>
        <end position="87"/>
    </location>
</feature>
<feature type="transmembrane region" description="Helical" evidence="8">
    <location>
        <begin position="99"/>
        <end position="120"/>
    </location>
</feature>
<feature type="transmembrane region" description="Helical" evidence="8">
    <location>
        <begin position="37"/>
        <end position="57"/>
    </location>
</feature>
<evidence type="ECO:0000256" key="4">
    <source>
        <dbReference type="ARBA" id="ARBA00022729"/>
    </source>
</evidence>
<evidence type="ECO:0000313" key="9">
    <source>
        <dbReference type="Proteomes" id="UP000887572"/>
    </source>
</evidence>
<feature type="transmembrane region" description="Helical" evidence="8">
    <location>
        <begin position="126"/>
        <end position="146"/>
    </location>
</feature>
<evidence type="ECO:0000256" key="3">
    <source>
        <dbReference type="ARBA" id="ARBA00022692"/>
    </source>
</evidence>
<keyword evidence="4" id="KW-0732">Signal</keyword>
<evidence type="ECO:0000256" key="1">
    <source>
        <dbReference type="ARBA" id="ARBA00004575"/>
    </source>
</evidence>
<evidence type="ECO:0000256" key="6">
    <source>
        <dbReference type="ARBA" id="ARBA00023136"/>
    </source>
</evidence>
<comment type="similarity">
    <text evidence="2">Belongs to the NEMP family.</text>
</comment>
<reference evidence="10" key="1">
    <citation type="submission" date="2022-11" db="UniProtKB">
        <authorList>
            <consortium name="WormBaseParasite"/>
        </authorList>
    </citation>
    <scope>IDENTIFICATION</scope>
</reference>
<name>A0A914HE16_GLORO</name>
<evidence type="ECO:0000256" key="7">
    <source>
        <dbReference type="ARBA" id="ARBA00023242"/>
    </source>
</evidence>
<protein>
    <submittedName>
        <fullName evidence="10">Uncharacterized protein</fullName>
    </submittedName>
</protein>
<proteinExistence type="inferred from homology"/>
<keyword evidence="6 8" id="KW-0472">Membrane</keyword>
<organism evidence="9 10">
    <name type="scientific">Globodera rostochiensis</name>
    <name type="common">Golden nematode worm</name>
    <name type="synonym">Heterodera rostochiensis</name>
    <dbReference type="NCBI Taxonomy" id="31243"/>
    <lineage>
        <taxon>Eukaryota</taxon>
        <taxon>Metazoa</taxon>
        <taxon>Ecdysozoa</taxon>
        <taxon>Nematoda</taxon>
        <taxon>Chromadorea</taxon>
        <taxon>Rhabditida</taxon>
        <taxon>Tylenchina</taxon>
        <taxon>Tylenchomorpha</taxon>
        <taxon>Tylenchoidea</taxon>
        <taxon>Heteroderidae</taxon>
        <taxon>Heteroderinae</taxon>
        <taxon>Globodera</taxon>
    </lineage>
</organism>
<dbReference type="AlphaFoldDB" id="A0A914HE16"/>
<dbReference type="GO" id="GO:0005637">
    <property type="term" value="C:nuclear inner membrane"/>
    <property type="evidence" value="ECO:0007669"/>
    <property type="project" value="UniProtKB-SubCell"/>
</dbReference>
<dbReference type="WBParaSite" id="Gr19_v10_g16276.t1">
    <property type="protein sequence ID" value="Gr19_v10_g16276.t1"/>
    <property type="gene ID" value="Gr19_v10_g16276"/>
</dbReference>
<dbReference type="Pfam" id="PF10225">
    <property type="entry name" value="NEMP"/>
    <property type="match status" value="1"/>
</dbReference>
<comment type="subcellular location">
    <subcellularLocation>
        <location evidence="1">Nucleus inner membrane</location>
        <topology evidence="1">Multi-pass membrane protein</topology>
        <orientation evidence="1">Nucleoplasmic side</orientation>
    </subcellularLocation>
</comment>
<keyword evidence="3 8" id="KW-0812">Transmembrane</keyword>
<evidence type="ECO:0000256" key="5">
    <source>
        <dbReference type="ARBA" id="ARBA00022989"/>
    </source>
</evidence>
<dbReference type="Proteomes" id="UP000887572">
    <property type="component" value="Unplaced"/>
</dbReference>
<evidence type="ECO:0000256" key="8">
    <source>
        <dbReference type="SAM" id="Phobius"/>
    </source>
</evidence>
<evidence type="ECO:0000256" key="2">
    <source>
        <dbReference type="ARBA" id="ARBA00005748"/>
    </source>
</evidence>